<dbReference type="Proteomes" id="UP000696485">
    <property type="component" value="Unassembled WGS sequence"/>
</dbReference>
<proteinExistence type="predicted"/>
<gene>
    <name evidence="3" type="ORF">BG006_004551</name>
</gene>
<evidence type="ECO:0000313" key="3">
    <source>
        <dbReference type="EMBL" id="KAF9311533.1"/>
    </source>
</evidence>
<organism evidence="3 4">
    <name type="scientific">Podila minutissima</name>
    <dbReference type="NCBI Taxonomy" id="64525"/>
    <lineage>
        <taxon>Eukaryota</taxon>
        <taxon>Fungi</taxon>
        <taxon>Fungi incertae sedis</taxon>
        <taxon>Mucoromycota</taxon>
        <taxon>Mortierellomycotina</taxon>
        <taxon>Mortierellomycetes</taxon>
        <taxon>Mortierellales</taxon>
        <taxon>Mortierellaceae</taxon>
        <taxon>Podila</taxon>
    </lineage>
</organism>
<dbReference type="InterPro" id="IPR003172">
    <property type="entry name" value="ML_dom"/>
</dbReference>
<keyword evidence="4" id="KW-1185">Reference proteome</keyword>
<comment type="caution">
    <text evidence="3">The sequence shown here is derived from an EMBL/GenBank/DDBJ whole genome shotgun (WGS) entry which is preliminary data.</text>
</comment>
<dbReference type="Gene3D" id="2.60.40.770">
    <property type="match status" value="1"/>
</dbReference>
<accession>A0A9P5SAI0</accession>
<evidence type="ECO:0000259" key="2">
    <source>
        <dbReference type="Pfam" id="PF02221"/>
    </source>
</evidence>
<protein>
    <recommendedName>
        <fullName evidence="1">Phosphatidylglycerol/phosphatidylinositol transfer protein</fullName>
    </recommendedName>
</protein>
<feature type="domain" description="MD-2-related lipid-recognition" evidence="2">
    <location>
        <begin position="2"/>
        <end position="108"/>
    </location>
</feature>
<name>A0A9P5SAI0_9FUNG</name>
<dbReference type="EMBL" id="JAAAUY010002513">
    <property type="protein sequence ID" value="KAF9311533.1"/>
    <property type="molecule type" value="Genomic_DNA"/>
</dbReference>
<evidence type="ECO:0000256" key="1">
    <source>
        <dbReference type="ARBA" id="ARBA00016056"/>
    </source>
</evidence>
<dbReference type="AlphaFoldDB" id="A0A9P5SAI0"/>
<dbReference type="InterPro" id="IPR014756">
    <property type="entry name" value="Ig_E-set"/>
</dbReference>
<sequence length="116" mass="12517">NITDFSISPVPLCSGKNYTLTATGPLSTDIIAPATLTVQGRYIGRVVYTDNQDFCRLLADAGTPCPIAATTSTLSVNVLLKTAFWQNVNTHFTFRASNGNNHNLFCQATTLMAQKC</sequence>
<evidence type="ECO:0000313" key="4">
    <source>
        <dbReference type="Proteomes" id="UP000696485"/>
    </source>
</evidence>
<feature type="non-terminal residue" evidence="3">
    <location>
        <position position="116"/>
    </location>
</feature>
<dbReference type="SUPFAM" id="SSF81296">
    <property type="entry name" value="E set domains"/>
    <property type="match status" value="1"/>
</dbReference>
<reference evidence="3" key="1">
    <citation type="journal article" date="2020" name="Fungal Divers.">
        <title>Resolving the Mortierellaceae phylogeny through synthesis of multi-gene phylogenetics and phylogenomics.</title>
        <authorList>
            <person name="Vandepol N."/>
            <person name="Liber J."/>
            <person name="Desiro A."/>
            <person name="Na H."/>
            <person name="Kennedy M."/>
            <person name="Barry K."/>
            <person name="Grigoriev I.V."/>
            <person name="Miller A.N."/>
            <person name="O'Donnell K."/>
            <person name="Stajich J.E."/>
            <person name="Bonito G."/>
        </authorList>
    </citation>
    <scope>NUCLEOTIDE SEQUENCE</scope>
    <source>
        <strain evidence="3">NVP1</strain>
    </source>
</reference>
<dbReference type="Pfam" id="PF02221">
    <property type="entry name" value="E1_DerP2_DerF2"/>
    <property type="match status" value="1"/>
</dbReference>